<evidence type="ECO:0000256" key="1">
    <source>
        <dbReference type="SAM" id="Coils"/>
    </source>
</evidence>
<keyword evidence="4" id="KW-1185">Reference proteome</keyword>
<dbReference type="EMBL" id="CP067393">
    <property type="protein sequence ID" value="QQP87208.1"/>
    <property type="molecule type" value="Genomic_DNA"/>
</dbReference>
<evidence type="ECO:0000313" key="3">
    <source>
        <dbReference type="EMBL" id="QQP87208.1"/>
    </source>
</evidence>
<feature type="coiled-coil region" evidence="1">
    <location>
        <begin position="248"/>
        <end position="300"/>
    </location>
</feature>
<gene>
    <name evidence="3" type="ORF">JHT90_11615</name>
</gene>
<name>A0A974NIF2_9GAMM</name>
<sequence>MFTVFTTKDDDDYKQLPDWVRDNYWYVKLADKALYIPKPFEIGALGTVVERGLEFALASNDYTTKDFVGSLTTLLADQLAMNPMPQLIKPALEATNNYNSFLGSPIDNMGQQRLAAKDRYTAATSAGAIAAGKVLNISPQRIEYLVRGYFGWLGLQVLNITDLAARPLVDLPSNPNRDLSKVNNLFMVGDFIKNSNVGTGSKYLTRFYESQQKIDQVYASLSNARKNGELEYAKELAQDNSLKSRRLYNNAKTRIDKYSQQINVIRANKQISASMKNERIEVLQKRRNKLAESVDRIARARGYL</sequence>
<dbReference type="Pfam" id="PF18857">
    <property type="entry name" value="LPD38"/>
    <property type="match status" value="1"/>
</dbReference>
<feature type="domain" description="Large polyvalent protein associated" evidence="2">
    <location>
        <begin position="10"/>
        <end position="167"/>
    </location>
</feature>
<reference evidence="3 4" key="1">
    <citation type="submission" date="2021-01" db="EMBL/GenBank/DDBJ databases">
        <title>Entomomonas sp. F2A isolated from a house cricket (Acheta domesticus).</title>
        <authorList>
            <person name="Spergser J."/>
            <person name="Busse H.-J."/>
        </authorList>
    </citation>
    <scope>NUCLEOTIDE SEQUENCE [LARGE SCALE GENOMIC DNA]</scope>
    <source>
        <strain evidence="3 4">F2A</strain>
    </source>
</reference>
<dbReference type="Proteomes" id="UP000595278">
    <property type="component" value="Chromosome"/>
</dbReference>
<protein>
    <recommendedName>
        <fullName evidence="2">Large polyvalent protein associated domain-containing protein</fullName>
    </recommendedName>
</protein>
<proteinExistence type="predicted"/>
<evidence type="ECO:0000259" key="2">
    <source>
        <dbReference type="Pfam" id="PF18857"/>
    </source>
</evidence>
<organism evidence="3 4">
    <name type="scientific">Entomomonas asaccharolytica</name>
    <dbReference type="NCBI Taxonomy" id="2785331"/>
    <lineage>
        <taxon>Bacteria</taxon>
        <taxon>Pseudomonadati</taxon>
        <taxon>Pseudomonadota</taxon>
        <taxon>Gammaproteobacteria</taxon>
        <taxon>Pseudomonadales</taxon>
        <taxon>Pseudomonadaceae</taxon>
        <taxon>Entomomonas</taxon>
    </lineage>
</organism>
<dbReference type="AlphaFoldDB" id="A0A974NIF2"/>
<dbReference type="KEGG" id="eaz:JHT90_11615"/>
<evidence type="ECO:0000313" key="4">
    <source>
        <dbReference type="Proteomes" id="UP000595278"/>
    </source>
</evidence>
<accession>A0A974NIF2</accession>
<dbReference type="InterPro" id="IPR040561">
    <property type="entry name" value="LPD38"/>
</dbReference>
<keyword evidence="1" id="KW-0175">Coiled coil</keyword>